<accession>A0A915I8J4</accession>
<feature type="compositionally biased region" description="Basic residues" evidence="1">
    <location>
        <begin position="640"/>
        <end position="653"/>
    </location>
</feature>
<feature type="region of interest" description="Disordered" evidence="1">
    <location>
        <begin position="185"/>
        <end position="216"/>
    </location>
</feature>
<reference evidence="3" key="1">
    <citation type="submission" date="2022-11" db="UniProtKB">
        <authorList>
            <consortium name="WormBaseParasite"/>
        </authorList>
    </citation>
    <scope>IDENTIFICATION</scope>
</reference>
<evidence type="ECO:0000256" key="1">
    <source>
        <dbReference type="SAM" id="MobiDB-lite"/>
    </source>
</evidence>
<evidence type="ECO:0000313" key="2">
    <source>
        <dbReference type="Proteomes" id="UP000887565"/>
    </source>
</evidence>
<dbReference type="Proteomes" id="UP000887565">
    <property type="component" value="Unplaced"/>
</dbReference>
<sequence>MGAKKAYEQKLKDACQRREPCFSAFRQNNAERKVRRKKNDVSKIRLCENMSYCECKFIIATVQLIENIDTLLASQKFKTASLSKDPAANSEHNNRGDESQQQSHNINCSIEEMINDSQAVQRTNHQVNNGVLNDLFSNDSNGENQSNPTTSLQVAYLFEAKWVKELWGQNEHNVIDSNLEAAKHRQHHSLNFEGNRPEQQEEEEEHDRNPSKSSAAANFYRVATSQKMIINQQMEKEGASDEKSRSENFQTKDSRVEDDVANNDGFANKPKFKREIASNILYDDMNKRRKLDVHGNNDTDNFNTNANNNNILAPNITDKIVSTTVINFQGEDRRPEKLDKNTLQKKPIAVLPARTLSPSRSTGSLTNGRPTFLLSNRNSEHPLFNDNNVRLLSPKKELLTGRTPPSSSSSSFTQTSDSLLGRTPSTSIPSCNVVRPPSISMEKINNSIHNPSNLAPFFLQQQSIVPPPPSLPTFQPSTAATAVAAHFPTFLSPLTAASLHNSSMLSFANNMPRLPLIPIDTQVVANNPALYSHTVVPNIIPIKKKGKWCALHVQIAWDIHNKIKQKHDKTNNNNCQSQQQQPSTSSSCSSITEGHPSRQNSRDFSSIKNNVVSHRVFQSNPKIPVQNSSVGGQRSGQATKSHHHHHHHHHHHKESSSQPINHSMKNKEKGLNQEISRSKRSPPAVNGYSDQGKSTSSIAASKTTPPDPQTTTNPAPPVVTAPLQTANHTHQQDMSMLNAALNNLRAAADMGGFFTGGPAINFGQQRAPPDAYSQAAATFALFQSQLGTTSNPHLMQPSPMNFGSPEMIRVRPPFLTPSTAMSIGALAPATSFDPHTAALANLYANLLQQRQYEVATAAGLSSLPPGHNAYVPPLLPTASSSSSTTQDLLSRLFMAYHQQQQPPNGGGILDPSTRQALAAQLAFLNGFSASPLANGGGAIRPPQLSSLNRSPSASSSSLTMQWREWMQNRVGKIKAANVAFFMKFLAKKFFPVQ</sequence>
<feature type="compositionally biased region" description="Low complexity" evidence="1">
    <location>
        <begin position="400"/>
        <end position="420"/>
    </location>
</feature>
<name>A0A915I8J4_ROMCU</name>
<dbReference type="WBParaSite" id="nRc.2.0.1.t10485-RA">
    <property type="protein sequence ID" value="nRc.2.0.1.t10485-RA"/>
    <property type="gene ID" value="nRc.2.0.1.g10485"/>
</dbReference>
<feature type="compositionally biased region" description="Low complexity" evidence="1">
    <location>
        <begin position="693"/>
        <end position="713"/>
    </location>
</feature>
<feature type="region of interest" description="Disordered" evidence="1">
    <location>
        <begin position="567"/>
        <end position="721"/>
    </location>
</feature>
<keyword evidence="2" id="KW-1185">Reference proteome</keyword>
<organism evidence="2 3">
    <name type="scientific">Romanomermis culicivorax</name>
    <name type="common">Nematode worm</name>
    <dbReference type="NCBI Taxonomy" id="13658"/>
    <lineage>
        <taxon>Eukaryota</taxon>
        <taxon>Metazoa</taxon>
        <taxon>Ecdysozoa</taxon>
        <taxon>Nematoda</taxon>
        <taxon>Enoplea</taxon>
        <taxon>Dorylaimia</taxon>
        <taxon>Mermithida</taxon>
        <taxon>Mermithoidea</taxon>
        <taxon>Mermithidae</taxon>
        <taxon>Romanomermis</taxon>
    </lineage>
</organism>
<feature type="compositionally biased region" description="Polar residues" evidence="1">
    <location>
        <begin position="597"/>
        <end position="639"/>
    </location>
</feature>
<protein>
    <submittedName>
        <fullName evidence="3">Uncharacterized protein</fullName>
    </submittedName>
</protein>
<dbReference type="AlphaFoldDB" id="A0A915I8J4"/>
<feature type="region of interest" description="Disordered" evidence="1">
    <location>
        <begin position="355"/>
        <end position="434"/>
    </location>
</feature>
<feature type="compositionally biased region" description="Low complexity" evidence="1">
    <location>
        <begin position="571"/>
        <end position="590"/>
    </location>
</feature>
<feature type="compositionally biased region" description="Polar residues" evidence="1">
    <location>
        <begin position="356"/>
        <end position="377"/>
    </location>
</feature>
<proteinExistence type="predicted"/>
<feature type="region of interest" description="Disordered" evidence="1">
    <location>
        <begin position="234"/>
        <end position="254"/>
    </location>
</feature>
<evidence type="ECO:0000313" key="3">
    <source>
        <dbReference type="WBParaSite" id="nRc.2.0.1.t10485-RA"/>
    </source>
</evidence>
<feature type="region of interest" description="Disordered" evidence="1">
    <location>
        <begin position="83"/>
        <end position="103"/>
    </location>
</feature>